<accession>A0A6J8AJA0</accession>
<name>A0A6J8AJA0_MYTCO</name>
<reference evidence="1 2" key="1">
    <citation type="submission" date="2020-06" db="EMBL/GenBank/DDBJ databases">
        <authorList>
            <person name="Li R."/>
            <person name="Bekaert M."/>
        </authorList>
    </citation>
    <scope>NUCLEOTIDE SEQUENCE [LARGE SCALE GENOMIC DNA]</scope>
    <source>
        <strain evidence="2">wild</strain>
    </source>
</reference>
<keyword evidence="2" id="KW-1185">Reference proteome</keyword>
<evidence type="ECO:0000313" key="2">
    <source>
        <dbReference type="Proteomes" id="UP000507470"/>
    </source>
</evidence>
<dbReference type="SUPFAM" id="SSF50978">
    <property type="entry name" value="WD40 repeat-like"/>
    <property type="match status" value="1"/>
</dbReference>
<proteinExistence type="predicted"/>
<dbReference type="AlphaFoldDB" id="A0A6J8AJA0"/>
<dbReference type="InterPro" id="IPR036322">
    <property type="entry name" value="WD40_repeat_dom_sf"/>
</dbReference>
<protein>
    <submittedName>
        <fullName evidence="1">Uncharacterized protein</fullName>
    </submittedName>
</protein>
<dbReference type="Proteomes" id="UP000507470">
    <property type="component" value="Unassembled WGS sequence"/>
</dbReference>
<evidence type="ECO:0000313" key="1">
    <source>
        <dbReference type="EMBL" id="CAC5367923.1"/>
    </source>
</evidence>
<sequence length="192" mass="21376">MQSLLDDGLLQLMLIQFAVDTNIGNCSSEIKMFISIEILTKQERLSHRKRKNKQAHLLAIQKQIPIQDITLNRLQTLTTSNGDIVRGCCVTPENHLVLTHSSESKISLADFHGSCIASISIEYGDSNDVTCLENPDVVVPSGHSDNCGLDIIIFPSRKRAKFIQLPGRPYCLASTDEKMFLCCTEHGYISNK</sequence>
<gene>
    <name evidence="1" type="ORF">MCOR_7658</name>
</gene>
<dbReference type="EMBL" id="CACVKT020001412">
    <property type="protein sequence ID" value="CAC5367923.1"/>
    <property type="molecule type" value="Genomic_DNA"/>
</dbReference>
<organism evidence="1 2">
    <name type="scientific">Mytilus coruscus</name>
    <name type="common">Sea mussel</name>
    <dbReference type="NCBI Taxonomy" id="42192"/>
    <lineage>
        <taxon>Eukaryota</taxon>
        <taxon>Metazoa</taxon>
        <taxon>Spiralia</taxon>
        <taxon>Lophotrochozoa</taxon>
        <taxon>Mollusca</taxon>
        <taxon>Bivalvia</taxon>
        <taxon>Autobranchia</taxon>
        <taxon>Pteriomorphia</taxon>
        <taxon>Mytilida</taxon>
        <taxon>Mytiloidea</taxon>
        <taxon>Mytilidae</taxon>
        <taxon>Mytilinae</taxon>
        <taxon>Mytilus</taxon>
    </lineage>
</organism>